<sequence length="106" mass="12120">KFFYLPTLISSPCVSRSSHCSDHQTPASLLAQPLPPSGRRIGQPPETSPSRHRRATVSLCHFSPVEDPSMELHSKTKLKMRNPERLTGDFFPNTLITFVNFYYFHF</sequence>
<proteinExistence type="predicted"/>
<organism evidence="2">
    <name type="scientific">Solanum chacoense</name>
    <name type="common">Chaco potato</name>
    <dbReference type="NCBI Taxonomy" id="4108"/>
    <lineage>
        <taxon>Eukaryota</taxon>
        <taxon>Viridiplantae</taxon>
        <taxon>Streptophyta</taxon>
        <taxon>Embryophyta</taxon>
        <taxon>Tracheophyta</taxon>
        <taxon>Spermatophyta</taxon>
        <taxon>Magnoliopsida</taxon>
        <taxon>eudicotyledons</taxon>
        <taxon>Gunneridae</taxon>
        <taxon>Pentapetalae</taxon>
        <taxon>asterids</taxon>
        <taxon>lamiids</taxon>
        <taxon>Solanales</taxon>
        <taxon>Solanaceae</taxon>
        <taxon>Solanoideae</taxon>
        <taxon>Solaneae</taxon>
        <taxon>Solanum</taxon>
    </lineage>
</organism>
<name>A0A0V0IHY9_SOLCH</name>
<accession>A0A0V0IHY9</accession>
<protein>
    <submittedName>
        <fullName evidence="2">Putative ovule protein</fullName>
    </submittedName>
</protein>
<evidence type="ECO:0000256" key="1">
    <source>
        <dbReference type="SAM" id="MobiDB-lite"/>
    </source>
</evidence>
<dbReference type="EMBL" id="GEDG01006203">
    <property type="protein sequence ID" value="JAP32268.1"/>
    <property type="molecule type" value="Transcribed_RNA"/>
</dbReference>
<feature type="region of interest" description="Disordered" evidence="1">
    <location>
        <begin position="23"/>
        <end position="54"/>
    </location>
</feature>
<reference evidence="2" key="1">
    <citation type="submission" date="2015-12" db="EMBL/GenBank/DDBJ databases">
        <title>Gene expression during late stages of embryo sac development: a critical building block for successful pollen-pistil interactions.</title>
        <authorList>
            <person name="Liu Y."/>
            <person name="Joly V."/>
            <person name="Sabar M."/>
            <person name="Matton D.P."/>
        </authorList>
    </citation>
    <scope>NUCLEOTIDE SEQUENCE</scope>
</reference>
<feature type="non-terminal residue" evidence="2">
    <location>
        <position position="1"/>
    </location>
</feature>
<dbReference type="AlphaFoldDB" id="A0A0V0IHY9"/>
<evidence type="ECO:0000313" key="2">
    <source>
        <dbReference type="EMBL" id="JAP32268.1"/>
    </source>
</evidence>